<evidence type="ECO:0000256" key="1">
    <source>
        <dbReference type="SAM" id="MobiDB-lite"/>
    </source>
</evidence>
<dbReference type="HOGENOM" id="CLU_2062509_0_0_1"/>
<dbReference type="GeneID" id="19333315"/>
<protein>
    <submittedName>
        <fullName evidence="2">Uncharacterized protein</fullName>
    </submittedName>
</protein>
<evidence type="ECO:0000313" key="2">
    <source>
        <dbReference type="EMBL" id="EME83638.1"/>
    </source>
</evidence>
<dbReference type="KEGG" id="pfj:MYCFIDRAFT_175065"/>
<dbReference type="AlphaFoldDB" id="M3B2P6"/>
<sequence length="119" mass="13066">MQTIPGTPNSSVIAQSMRWRPLDTILPFSETVETIKTRVYQEGWTLLFHRLCKQTGDLATPGSGRKDNRRPNFALKANADAPDTAARTHSSATTRLYNSNQLIPLKLSKAAAAGPDVLM</sequence>
<keyword evidence="3" id="KW-1185">Reference proteome</keyword>
<reference evidence="2 3" key="1">
    <citation type="journal article" date="2012" name="PLoS Pathog.">
        <title>Diverse lifestyles and strategies of plant pathogenesis encoded in the genomes of eighteen Dothideomycetes fungi.</title>
        <authorList>
            <person name="Ohm R.A."/>
            <person name="Feau N."/>
            <person name="Henrissat B."/>
            <person name="Schoch C.L."/>
            <person name="Horwitz B.A."/>
            <person name="Barry K.W."/>
            <person name="Condon B.J."/>
            <person name="Copeland A.C."/>
            <person name="Dhillon B."/>
            <person name="Glaser F."/>
            <person name="Hesse C.N."/>
            <person name="Kosti I."/>
            <person name="LaButti K."/>
            <person name="Lindquist E.A."/>
            <person name="Lucas S."/>
            <person name="Salamov A.A."/>
            <person name="Bradshaw R.E."/>
            <person name="Ciuffetti L."/>
            <person name="Hamelin R.C."/>
            <person name="Kema G.H.J."/>
            <person name="Lawrence C."/>
            <person name="Scott J.A."/>
            <person name="Spatafora J.W."/>
            <person name="Turgeon B.G."/>
            <person name="de Wit P.J.G.M."/>
            <person name="Zhong S."/>
            <person name="Goodwin S.B."/>
            <person name="Grigoriev I.V."/>
        </authorList>
    </citation>
    <scope>NUCLEOTIDE SEQUENCE [LARGE SCALE GENOMIC DNA]</scope>
    <source>
        <strain evidence="2 3">CIRAD86</strain>
    </source>
</reference>
<dbReference type="RefSeq" id="XP_007926807.1">
    <property type="nucleotide sequence ID" value="XM_007928616.1"/>
</dbReference>
<feature type="region of interest" description="Disordered" evidence="1">
    <location>
        <begin position="57"/>
        <end position="92"/>
    </location>
</feature>
<evidence type="ECO:0000313" key="3">
    <source>
        <dbReference type="Proteomes" id="UP000016932"/>
    </source>
</evidence>
<proteinExistence type="predicted"/>
<accession>M3B2P6</accession>
<organism evidence="2 3">
    <name type="scientific">Pseudocercospora fijiensis (strain CIRAD86)</name>
    <name type="common">Black leaf streak disease fungus</name>
    <name type="synonym">Mycosphaerella fijiensis</name>
    <dbReference type="NCBI Taxonomy" id="383855"/>
    <lineage>
        <taxon>Eukaryota</taxon>
        <taxon>Fungi</taxon>
        <taxon>Dikarya</taxon>
        <taxon>Ascomycota</taxon>
        <taxon>Pezizomycotina</taxon>
        <taxon>Dothideomycetes</taxon>
        <taxon>Dothideomycetidae</taxon>
        <taxon>Mycosphaerellales</taxon>
        <taxon>Mycosphaerellaceae</taxon>
        <taxon>Pseudocercospora</taxon>
    </lineage>
</organism>
<name>M3B2P6_PSEFD</name>
<dbReference type="EMBL" id="KB446558">
    <property type="protein sequence ID" value="EME83638.1"/>
    <property type="molecule type" value="Genomic_DNA"/>
</dbReference>
<gene>
    <name evidence="2" type="ORF">MYCFIDRAFT_175065</name>
</gene>
<dbReference type="VEuPathDB" id="FungiDB:MYCFIDRAFT_175065"/>
<dbReference type="Proteomes" id="UP000016932">
    <property type="component" value="Unassembled WGS sequence"/>
</dbReference>